<gene>
    <name evidence="1" type="ORF">HaLaN_08761</name>
</gene>
<dbReference type="Proteomes" id="UP000485058">
    <property type="component" value="Unassembled WGS sequence"/>
</dbReference>
<evidence type="ECO:0000313" key="2">
    <source>
        <dbReference type="Proteomes" id="UP000485058"/>
    </source>
</evidence>
<evidence type="ECO:0000313" key="1">
    <source>
        <dbReference type="EMBL" id="GFH12971.1"/>
    </source>
</evidence>
<proteinExistence type="predicted"/>
<accession>A0A699YTN3</accession>
<protein>
    <submittedName>
        <fullName evidence="1">Uncharacterized protein</fullName>
    </submittedName>
</protein>
<name>A0A699YTN3_HAELA</name>
<keyword evidence="2" id="KW-1185">Reference proteome</keyword>
<dbReference type="AlphaFoldDB" id="A0A699YTN3"/>
<sequence>MEVWVQQWAGLPNSSSLTNYVYALATQGRPNTLGHEMGALVGL</sequence>
<reference evidence="1 2" key="1">
    <citation type="submission" date="2020-02" db="EMBL/GenBank/DDBJ databases">
        <title>Draft genome sequence of Haematococcus lacustris strain NIES-144.</title>
        <authorList>
            <person name="Morimoto D."/>
            <person name="Nakagawa S."/>
            <person name="Yoshida T."/>
            <person name="Sawayama S."/>
        </authorList>
    </citation>
    <scope>NUCLEOTIDE SEQUENCE [LARGE SCALE GENOMIC DNA]</scope>
    <source>
        <strain evidence="1 2">NIES-144</strain>
    </source>
</reference>
<organism evidence="1 2">
    <name type="scientific">Haematococcus lacustris</name>
    <name type="common">Green alga</name>
    <name type="synonym">Haematococcus pluvialis</name>
    <dbReference type="NCBI Taxonomy" id="44745"/>
    <lineage>
        <taxon>Eukaryota</taxon>
        <taxon>Viridiplantae</taxon>
        <taxon>Chlorophyta</taxon>
        <taxon>core chlorophytes</taxon>
        <taxon>Chlorophyceae</taxon>
        <taxon>CS clade</taxon>
        <taxon>Chlamydomonadales</taxon>
        <taxon>Haematococcaceae</taxon>
        <taxon>Haematococcus</taxon>
    </lineage>
</organism>
<comment type="caution">
    <text evidence="1">The sequence shown here is derived from an EMBL/GenBank/DDBJ whole genome shotgun (WGS) entry which is preliminary data.</text>
</comment>
<dbReference type="EMBL" id="BLLF01000559">
    <property type="protein sequence ID" value="GFH12971.1"/>
    <property type="molecule type" value="Genomic_DNA"/>
</dbReference>